<evidence type="ECO:0000313" key="1">
    <source>
        <dbReference type="EMBL" id="NAZ16377.1"/>
    </source>
</evidence>
<proteinExistence type="predicted"/>
<organism evidence="1 2">
    <name type="scientific">Glutamicibacter soli</name>
    <dbReference type="NCBI Taxonomy" id="453836"/>
    <lineage>
        <taxon>Bacteria</taxon>
        <taxon>Bacillati</taxon>
        <taxon>Actinomycetota</taxon>
        <taxon>Actinomycetes</taxon>
        <taxon>Micrococcales</taxon>
        <taxon>Micrococcaceae</taxon>
        <taxon>Glutamicibacter</taxon>
    </lineage>
</organism>
<gene>
    <name evidence="1" type="ORF">GT020_09905</name>
</gene>
<reference evidence="1 2" key="1">
    <citation type="submission" date="2020-01" db="EMBL/GenBank/DDBJ databases">
        <title>Glutamicibacter soli M275.</title>
        <authorList>
            <person name="Meng X."/>
        </authorList>
    </citation>
    <scope>NUCLEOTIDE SEQUENCE [LARGE SCALE GENOMIC DNA]</scope>
    <source>
        <strain evidence="1 2">M275</strain>
    </source>
</reference>
<dbReference type="Proteomes" id="UP000477543">
    <property type="component" value="Unassembled WGS sequence"/>
</dbReference>
<dbReference type="EMBL" id="WYDN01000007">
    <property type="protein sequence ID" value="NAZ16377.1"/>
    <property type="molecule type" value="Genomic_DNA"/>
</dbReference>
<comment type="caution">
    <text evidence="1">The sequence shown here is derived from an EMBL/GenBank/DDBJ whole genome shotgun (WGS) entry which is preliminary data.</text>
</comment>
<sequence>MRALESLEFWQGPIVLARRFDMFAPVQRTLDSKNNYQPAEGTSPTLSRSSGRFAWEIPGANFTVHRNIHVGLRASSSKSGLLFPMVFLGHCAASRIHAETCVGEVCAVADVAARKDTNKVEPVHMPVAMIGAKESVTDAMGLV</sequence>
<accession>A0A6L9G5L3</accession>
<dbReference type="AlphaFoldDB" id="A0A6L9G5L3"/>
<protein>
    <submittedName>
        <fullName evidence="1">Uncharacterized protein</fullName>
    </submittedName>
</protein>
<evidence type="ECO:0000313" key="2">
    <source>
        <dbReference type="Proteomes" id="UP000477543"/>
    </source>
</evidence>
<name>A0A6L9G5L3_9MICC</name>